<dbReference type="Proteomes" id="UP001056384">
    <property type="component" value="Chromosome 8"/>
</dbReference>
<feature type="binding site" evidence="6">
    <location>
        <begin position="230"/>
        <end position="233"/>
    </location>
    <ligand>
        <name>substrate</name>
    </ligand>
</feature>
<evidence type="ECO:0000256" key="4">
    <source>
        <dbReference type="ARBA" id="ARBA00022801"/>
    </source>
</evidence>
<feature type="active site" description="Acyl-ester intermediate" evidence="5">
    <location>
        <position position="233"/>
    </location>
</feature>
<comment type="similarity">
    <text evidence="2">Belongs to the amidase family.</text>
</comment>
<sequence length="537" mass="59163">MAIKPSYAAIADQKKEQREDRIPKQWRLPKGFKPGEHVLDVPNTCGILTAREIEITGETDAVDILQKIRNRMYTSEETVRAFCKRAAIAQQASNCLTEILFEEAIDRAKTLDIEQAADSDVPLRPLHGLPVSLKDCFRVPGYDSTTGIMCWANAPDSEYSALPQLLLDLGAVLFCKTNVPQTMMTADTDNNLFGRTLNPANASLTAGGSSGGEGALIAMRGSILGVGTDIAGSIRIPSVCNGIYGFRPSASLLPYGGQRSPAPAGLPGIQPVVGPMATSLRACEIFMKTIIEAQPWKYDSTCLHVPWRNIIPTKRLRVGLIPDDGLFTPWPPVRRTILESASKLERAGVEIVHLRLPEIPKALETTFRLYALDGCRYVQDLLERTGEPLVESVKRVNLAGIPHASLEEYREMATFRAHIQRTYQKIWLDNELDAFLLPGASTTATPLDEWGPVTYTALWNFVGYPAMILPTGMIRPSDGADELENAKYGKHDQNNYSLYTGPEDFARAPLCIQVVGMRQEDEQLLSVAAIIDKILRD</sequence>
<feature type="binding site" evidence="6">
    <location>
        <position position="183"/>
    </location>
    <ligand>
        <name>substrate</name>
    </ligand>
</feature>
<feature type="domain" description="Amidase" evidence="7">
    <location>
        <begin position="77"/>
        <end position="525"/>
    </location>
</feature>
<dbReference type="InterPro" id="IPR023631">
    <property type="entry name" value="Amidase_dom"/>
</dbReference>
<proteinExistence type="inferred from homology"/>
<dbReference type="EC" id="3.5.1.4" evidence="3"/>
<keyword evidence="9" id="KW-1185">Reference proteome</keyword>
<evidence type="ECO:0000256" key="6">
    <source>
        <dbReference type="PIRSR" id="PIRSR001221-2"/>
    </source>
</evidence>
<dbReference type="PIRSF" id="PIRSF001221">
    <property type="entry name" value="Amidase_fungi"/>
    <property type="match status" value="1"/>
</dbReference>
<protein>
    <recommendedName>
        <fullName evidence="3">amidase</fullName>
        <ecNumber evidence="3">3.5.1.4</ecNumber>
    </recommendedName>
</protein>
<dbReference type="EMBL" id="CP099425">
    <property type="protein sequence ID" value="USW55964.1"/>
    <property type="molecule type" value="Genomic_DNA"/>
</dbReference>
<keyword evidence="4" id="KW-0378">Hydrolase</keyword>
<evidence type="ECO:0000259" key="7">
    <source>
        <dbReference type="Pfam" id="PF01425"/>
    </source>
</evidence>
<feature type="active site" description="Charge relay system" evidence="5">
    <location>
        <position position="209"/>
    </location>
</feature>
<gene>
    <name evidence="8" type="ORF">Slin15195_G092830</name>
</gene>
<comment type="catalytic activity">
    <reaction evidence="1">
        <text>a monocarboxylic acid amide + H2O = a monocarboxylate + NH4(+)</text>
        <dbReference type="Rhea" id="RHEA:12020"/>
        <dbReference type="ChEBI" id="CHEBI:15377"/>
        <dbReference type="ChEBI" id="CHEBI:28938"/>
        <dbReference type="ChEBI" id="CHEBI:35757"/>
        <dbReference type="ChEBI" id="CHEBI:83628"/>
        <dbReference type="EC" id="3.5.1.4"/>
    </reaction>
</comment>
<dbReference type="Pfam" id="PF01425">
    <property type="entry name" value="Amidase"/>
    <property type="match status" value="1"/>
</dbReference>
<accession>A0A9Q9EMX7</accession>
<dbReference type="PROSITE" id="PS00571">
    <property type="entry name" value="AMIDASES"/>
    <property type="match status" value="1"/>
</dbReference>
<evidence type="ECO:0000313" key="9">
    <source>
        <dbReference type="Proteomes" id="UP001056384"/>
    </source>
</evidence>
<evidence type="ECO:0000256" key="1">
    <source>
        <dbReference type="ARBA" id="ARBA00001311"/>
    </source>
</evidence>
<dbReference type="InterPro" id="IPR036928">
    <property type="entry name" value="AS_sf"/>
</dbReference>
<name>A0A9Q9EMX7_9PEZI</name>
<reference evidence="8" key="1">
    <citation type="submission" date="2022-06" db="EMBL/GenBank/DDBJ databases">
        <title>Complete genome sequences of two strains of the flax pathogen Septoria linicola.</title>
        <authorList>
            <person name="Lapalu N."/>
            <person name="Simon A."/>
            <person name="Demenou B."/>
            <person name="Paumier D."/>
            <person name="Guillot M.-P."/>
            <person name="Gout L."/>
            <person name="Valade R."/>
        </authorList>
    </citation>
    <scope>NUCLEOTIDE SEQUENCE</scope>
    <source>
        <strain evidence="8">SE15195</strain>
    </source>
</reference>
<evidence type="ECO:0000256" key="5">
    <source>
        <dbReference type="PIRSR" id="PIRSR001221-1"/>
    </source>
</evidence>
<dbReference type="PANTHER" id="PTHR46072:SF3">
    <property type="entry name" value="AMIDASE"/>
    <property type="match status" value="1"/>
</dbReference>
<feature type="active site" description="Charge relay system" evidence="5">
    <location>
        <position position="134"/>
    </location>
</feature>
<evidence type="ECO:0000256" key="3">
    <source>
        <dbReference type="ARBA" id="ARBA00012922"/>
    </source>
</evidence>
<evidence type="ECO:0000256" key="2">
    <source>
        <dbReference type="ARBA" id="ARBA00009199"/>
    </source>
</evidence>
<dbReference type="GO" id="GO:0004040">
    <property type="term" value="F:amidase activity"/>
    <property type="evidence" value="ECO:0007669"/>
    <property type="project" value="UniProtKB-EC"/>
</dbReference>
<dbReference type="InterPro" id="IPR020556">
    <property type="entry name" value="Amidase_CS"/>
</dbReference>
<organism evidence="8 9">
    <name type="scientific">Septoria linicola</name>
    <dbReference type="NCBI Taxonomy" id="215465"/>
    <lineage>
        <taxon>Eukaryota</taxon>
        <taxon>Fungi</taxon>
        <taxon>Dikarya</taxon>
        <taxon>Ascomycota</taxon>
        <taxon>Pezizomycotina</taxon>
        <taxon>Dothideomycetes</taxon>
        <taxon>Dothideomycetidae</taxon>
        <taxon>Mycosphaerellales</taxon>
        <taxon>Mycosphaerellaceae</taxon>
        <taxon>Septoria</taxon>
    </lineage>
</organism>
<dbReference type="AlphaFoldDB" id="A0A9Q9EMX7"/>
<dbReference type="Gene3D" id="3.90.1300.10">
    <property type="entry name" value="Amidase signature (AS) domain"/>
    <property type="match status" value="1"/>
</dbReference>
<dbReference type="SUPFAM" id="SSF75304">
    <property type="entry name" value="Amidase signature (AS) enzymes"/>
    <property type="match status" value="1"/>
</dbReference>
<dbReference type="PANTHER" id="PTHR46072">
    <property type="entry name" value="AMIDASE-RELATED-RELATED"/>
    <property type="match status" value="1"/>
</dbReference>
<evidence type="ECO:0000313" key="8">
    <source>
        <dbReference type="EMBL" id="USW55964.1"/>
    </source>
</evidence>
<feature type="binding site" evidence="6">
    <location>
        <position position="209"/>
    </location>
    <ligand>
        <name>substrate</name>
    </ligand>
</feature>